<dbReference type="EMBL" id="CP051755">
    <property type="protein sequence ID" value="QPJ86622.1"/>
    <property type="molecule type" value="Genomic_DNA"/>
</dbReference>
<geneLocation type="plasmid" evidence="1 2">
    <name>p1</name>
</geneLocation>
<accession>A0ACD1BH42</accession>
<organism evidence="1 2">
    <name type="scientific">Candidatus Sarcina troglodytae</name>
    <dbReference type="NCBI Taxonomy" id="2726954"/>
    <lineage>
        <taxon>Bacteria</taxon>
        <taxon>Bacillati</taxon>
        <taxon>Bacillota</taxon>
        <taxon>Clostridia</taxon>
        <taxon>Eubacteriales</taxon>
        <taxon>Clostridiaceae</taxon>
        <taxon>Sarcina</taxon>
    </lineage>
</organism>
<gene>
    <name evidence="1" type="ORF">HH195_11685</name>
</gene>
<evidence type="ECO:0000313" key="2">
    <source>
        <dbReference type="Proteomes" id="UP000594603"/>
    </source>
</evidence>
<proteinExistence type="predicted"/>
<keyword evidence="1" id="KW-0614">Plasmid</keyword>
<keyword evidence="2" id="KW-1185">Reference proteome</keyword>
<evidence type="ECO:0000313" key="1">
    <source>
        <dbReference type="EMBL" id="QPJ86622.1"/>
    </source>
</evidence>
<sequence>MKFNQLFKEISPNEICDNMFTMVENDFFVVTAGKKEHYNSMIGSGGGFGTLFKKPTTWCIFKADRYTLEIIEKEHTYTLSYFSDEYKKEALLLGNESGKYSDKMKKTKLRSIEMPDKDISFQEAKLIIQCKLTQITTPNPKNFYADEAKKYIEEAYKDSTNYRKFVFGEITHVWIKNN</sequence>
<dbReference type="Proteomes" id="UP000594603">
    <property type="component" value="Plasmid p1"/>
</dbReference>
<reference evidence="1" key="1">
    <citation type="submission" date="2020-04" db="EMBL/GenBank/DDBJ databases">
        <title>A novel bacterium ('Candidatus Sarcina troglodytae' sp. nov.) linked to a protracted, uniformly lethal epizootic among sanctuary western chimpanzees (Pan troglodytes verus) in Sierra Leone.</title>
        <authorList>
            <person name="Owens L.A."/>
            <person name="Colitti B."/>
            <person name="Hirji I."/>
            <person name="Pizaro A."/>
            <person name="Jaffe J.E."/>
            <person name="Moittie S."/>
            <person name="Bishop-Lilly K.A."/>
            <person name="Estrella L.A."/>
            <person name="Voegtly L.J."/>
            <person name="Kuhn J.H."/>
            <person name="Suen G."/>
            <person name="Deblois C.L."/>
            <person name="Dunn C."/>
            <person name="Juan-Salles C."/>
            <person name="Goldberg T.L."/>
        </authorList>
    </citation>
    <scope>NUCLEOTIDE SEQUENCE</scope>
    <source>
        <strain evidence="1">JB2</strain>
    </source>
</reference>
<name>A0ACD1BH42_9CLOT</name>
<protein>
    <submittedName>
        <fullName evidence="1">Uncharacterized protein</fullName>
    </submittedName>
</protein>